<protein>
    <submittedName>
        <fullName evidence="4">4-hydroxythreonine-4-phosphate dehydrogenase PdxA</fullName>
        <ecNumber evidence="4">1.1.1.262</ecNumber>
    </submittedName>
</protein>
<dbReference type="GO" id="GO:0051287">
    <property type="term" value="F:NAD binding"/>
    <property type="evidence" value="ECO:0007669"/>
    <property type="project" value="InterPro"/>
</dbReference>
<evidence type="ECO:0000256" key="2">
    <source>
        <dbReference type="ARBA" id="ARBA00023002"/>
    </source>
</evidence>
<gene>
    <name evidence="4" type="primary">pdxA</name>
    <name evidence="4" type="ORF">EAH69_02255</name>
</gene>
<evidence type="ECO:0000313" key="4">
    <source>
        <dbReference type="EMBL" id="RLZ12357.1"/>
    </source>
</evidence>
<name>A0A3L9MHI4_9FLAO</name>
<comment type="caution">
    <text evidence="4">The sequence shown here is derived from an EMBL/GenBank/DDBJ whole genome shotgun (WGS) entry which is preliminary data.</text>
</comment>
<dbReference type="GO" id="GO:0046872">
    <property type="term" value="F:metal ion binding"/>
    <property type="evidence" value="ECO:0007669"/>
    <property type="project" value="UniProtKB-KW"/>
</dbReference>
<dbReference type="NCBIfam" id="TIGR00557">
    <property type="entry name" value="pdxA"/>
    <property type="match status" value="1"/>
</dbReference>
<dbReference type="InterPro" id="IPR005255">
    <property type="entry name" value="PdxA_fam"/>
</dbReference>
<accession>A0A3L9MHI4</accession>
<dbReference type="Gene3D" id="3.40.718.10">
    <property type="entry name" value="Isopropylmalate Dehydrogenase"/>
    <property type="match status" value="1"/>
</dbReference>
<dbReference type="EC" id="1.1.1.262" evidence="4"/>
<keyword evidence="2 4" id="KW-0560">Oxidoreductase</keyword>
<dbReference type="PANTHER" id="PTHR30004:SF6">
    <property type="entry name" value="D-THREONATE 4-PHOSPHATE DEHYDROGENASE"/>
    <property type="match status" value="1"/>
</dbReference>
<dbReference type="Proteomes" id="UP000275348">
    <property type="component" value="Unassembled WGS sequence"/>
</dbReference>
<sequence>MSEKDRKIRVAISIGDYNGIGIEIILKTLKEKEITELFTPVIFASTKLLSHQKDKLNLDRINFQGIQDASQIVDGKINVVNLWKDTIEVQFGKVTKTAGEHAFQSLKAAAQSVTDGFTDVLVTAPINKDNIQSEEFKFPGHTEYLGEVWGGFPLMFMVAEKIKVGLVTQHVPVSKIAQGITKKSVYSKIQQIHKSLVEDYTVQKPKIAVLGLNPHAGDNGLLGTEEQDIIIPAIERCKKEDKLVYGPYSADSFFTSDNLEVFDAVLAMYHDQGLIPFKTIAFDEGVNYTAGLKYVRTSPDHGVAYNIAGKGIANEESFKEAVYLALDLFKNRLDYAELTKNVLQHIPLKLEKGDNKE</sequence>
<dbReference type="EMBL" id="RDOJ01000002">
    <property type="protein sequence ID" value="RLZ12357.1"/>
    <property type="molecule type" value="Genomic_DNA"/>
</dbReference>
<evidence type="ECO:0000256" key="3">
    <source>
        <dbReference type="ARBA" id="ARBA00023027"/>
    </source>
</evidence>
<dbReference type="RefSeq" id="WP_121933569.1">
    <property type="nucleotide sequence ID" value="NZ_RDOJ01000002.1"/>
</dbReference>
<dbReference type="AlphaFoldDB" id="A0A3L9MHI4"/>
<evidence type="ECO:0000313" key="5">
    <source>
        <dbReference type="Proteomes" id="UP000275348"/>
    </source>
</evidence>
<dbReference type="GO" id="GO:0050570">
    <property type="term" value="F:4-hydroxythreonine-4-phosphate dehydrogenase activity"/>
    <property type="evidence" value="ECO:0007669"/>
    <property type="project" value="UniProtKB-EC"/>
</dbReference>
<dbReference type="OrthoDB" id="9801783at2"/>
<keyword evidence="5" id="KW-1185">Reference proteome</keyword>
<keyword evidence="3" id="KW-0520">NAD</keyword>
<dbReference type="SUPFAM" id="SSF53659">
    <property type="entry name" value="Isocitrate/Isopropylmalate dehydrogenase-like"/>
    <property type="match status" value="1"/>
</dbReference>
<reference evidence="4 5" key="1">
    <citation type="submission" date="2018-10" db="EMBL/GenBank/DDBJ databases">
        <authorList>
            <person name="Chen X."/>
        </authorList>
    </citation>
    <scope>NUCLEOTIDE SEQUENCE [LARGE SCALE GENOMIC DNA]</scope>
    <source>
        <strain evidence="4 5">YIM 102668</strain>
    </source>
</reference>
<proteinExistence type="predicted"/>
<dbReference type="PANTHER" id="PTHR30004">
    <property type="entry name" value="4-HYDROXYTHREONINE-4-PHOSPHATE DEHYDROGENASE"/>
    <property type="match status" value="1"/>
</dbReference>
<dbReference type="Pfam" id="PF04166">
    <property type="entry name" value="PdxA"/>
    <property type="match status" value="1"/>
</dbReference>
<evidence type="ECO:0000256" key="1">
    <source>
        <dbReference type="ARBA" id="ARBA00022723"/>
    </source>
</evidence>
<organism evidence="4 5">
    <name type="scientific">Faecalibacter macacae</name>
    <dbReference type="NCBI Taxonomy" id="1859289"/>
    <lineage>
        <taxon>Bacteria</taxon>
        <taxon>Pseudomonadati</taxon>
        <taxon>Bacteroidota</taxon>
        <taxon>Flavobacteriia</taxon>
        <taxon>Flavobacteriales</taxon>
        <taxon>Weeksellaceae</taxon>
        <taxon>Faecalibacter</taxon>
    </lineage>
</organism>
<keyword evidence="1" id="KW-0479">Metal-binding</keyword>